<keyword evidence="1" id="KW-1133">Transmembrane helix</keyword>
<accession>A0AAW2YWL4</accession>
<keyword evidence="3" id="KW-1185">Reference proteome</keyword>
<name>A0AAW2YWL4_9EUKA</name>
<protein>
    <submittedName>
        <fullName evidence="2">Glutamate-1-semialdehyde 2,1-aminomutase</fullName>
    </submittedName>
</protein>
<keyword evidence="1" id="KW-0812">Transmembrane</keyword>
<comment type="caution">
    <text evidence="2">The sequence shown here is derived from an EMBL/GenBank/DDBJ whole genome shotgun (WGS) entry which is preliminary data.</text>
</comment>
<dbReference type="Proteomes" id="UP001431209">
    <property type="component" value="Unassembled WGS sequence"/>
</dbReference>
<organism evidence="2 3">
    <name type="scientific">Acrasis kona</name>
    <dbReference type="NCBI Taxonomy" id="1008807"/>
    <lineage>
        <taxon>Eukaryota</taxon>
        <taxon>Discoba</taxon>
        <taxon>Heterolobosea</taxon>
        <taxon>Tetramitia</taxon>
        <taxon>Eutetramitia</taxon>
        <taxon>Acrasidae</taxon>
        <taxon>Acrasis</taxon>
    </lineage>
</organism>
<evidence type="ECO:0000313" key="3">
    <source>
        <dbReference type="Proteomes" id="UP001431209"/>
    </source>
</evidence>
<dbReference type="AlphaFoldDB" id="A0AAW2YWL4"/>
<feature type="transmembrane region" description="Helical" evidence="1">
    <location>
        <begin position="6"/>
        <end position="25"/>
    </location>
</feature>
<dbReference type="EMBL" id="JAOPGA020000734">
    <property type="protein sequence ID" value="KAL0481193.1"/>
    <property type="molecule type" value="Genomic_DNA"/>
</dbReference>
<evidence type="ECO:0000256" key="1">
    <source>
        <dbReference type="SAM" id="Phobius"/>
    </source>
</evidence>
<sequence>MVDLMILPIIIAAIAVPITVVRFLMLKVDIHETFHTFIHSNDRQKIYDQICNPETHGEAQPFIKHMKVKHRNLETSSAEFIEYVPVVKFLNWNTKVVADVNFTYQPKNFVIHTTVFPRFANLIRMDSTITVYETNADNNILLKEDFVVNLPLCLTWYTRRSLIKAQTHKMLYFKQKFEQIKS</sequence>
<reference evidence="2 3" key="1">
    <citation type="submission" date="2024-03" db="EMBL/GenBank/DDBJ databases">
        <title>The Acrasis kona genome and developmental transcriptomes reveal deep origins of eukaryotic multicellular pathways.</title>
        <authorList>
            <person name="Sheikh S."/>
            <person name="Fu C.-J."/>
            <person name="Brown M.W."/>
            <person name="Baldauf S.L."/>
        </authorList>
    </citation>
    <scope>NUCLEOTIDE SEQUENCE [LARGE SCALE GENOMIC DNA]</scope>
    <source>
        <strain evidence="2 3">ATCC MYA-3509</strain>
    </source>
</reference>
<gene>
    <name evidence="2" type="ORF">AKO1_012611</name>
</gene>
<proteinExistence type="predicted"/>
<evidence type="ECO:0000313" key="2">
    <source>
        <dbReference type="EMBL" id="KAL0481193.1"/>
    </source>
</evidence>
<keyword evidence="1" id="KW-0472">Membrane</keyword>